<dbReference type="InterPro" id="IPR026256">
    <property type="entry name" value="TfoX-like_gammaprotbact"/>
</dbReference>
<evidence type="ECO:0008006" key="5">
    <source>
        <dbReference type="Google" id="ProtNLM"/>
    </source>
</evidence>
<protein>
    <recommendedName>
        <fullName evidence="5">Competence protein TfoX</fullName>
    </recommendedName>
</protein>
<proteinExistence type="predicted"/>
<evidence type="ECO:0000259" key="2">
    <source>
        <dbReference type="Pfam" id="PF04994"/>
    </source>
</evidence>
<dbReference type="InterPro" id="IPR007077">
    <property type="entry name" value="TfoX_C"/>
</dbReference>
<dbReference type="EMBL" id="MRUL01000003">
    <property type="protein sequence ID" value="OON40823.1"/>
    <property type="molecule type" value="Genomic_DNA"/>
</dbReference>
<dbReference type="AlphaFoldDB" id="A0A1S8YQ82"/>
<evidence type="ECO:0000313" key="4">
    <source>
        <dbReference type="Proteomes" id="UP000190667"/>
    </source>
</evidence>
<feature type="domain" description="TfoX N-terminal" evidence="1">
    <location>
        <begin position="14"/>
        <end position="104"/>
    </location>
</feature>
<dbReference type="OrthoDB" id="4225809at2"/>
<gene>
    <name evidence="3" type="ORF">BTJ39_07055</name>
</gene>
<dbReference type="SUPFAM" id="SSF159894">
    <property type="entry name" value="YgaC/TfoX-N like"/>
    <property type="match status" value="1"/>
</dbReference>
<keyword evidence="4" id="KW-1185">Reference proteome</keyword>
<organism evidence="3 4">
    <name type="scientific">Izhakiella australiensis</name>
    <dbReference type="NCBI Taxonomy" id="1926881"/>
    <lineage>
        <taxon>Bacteria</taxon>
        <taxon>Pseudomonadati</taxon>
        <taxon>Pseudomonadota</taxon>
        <taxon>Gammaproteobacteria</taxon>
        <taxon>Enterobacterales</taxon>
        <taxon>Erwiniaceae</taxon>
        <taxon>Izhakiella</taxon>
    </lineage>
</organism>
<dbReference type="Pfam" id="PF04994">
    <property type="entry name" value="TfoX_C"/>
    <property type="match status" value="1"/>
</dbReference>
<sequence length="207" mass="23634">MMTKKGRIERITQLLNPLGAIKVRTQFGGYSLSVGKAVFAVVAEGELYLRACEASKPYLCERKLQTLELQKRGVPVRLDYYRVNETLWREPEQLVAISRLCLQGAQYHNELSKQAVGMRSLPNIGHQLERLLREAGIKNISMFKAEGAKACWLKLRALNKHLGLNTLYALEGALSGFHYQALPGEVKAELRSWYEAKVDQLERQRYR</sequence>
<dbReference type="PANTHER" id="PTHR36121:SF1">
    <property type="entry name" value="PROTEIN SXY"/>
    <property type="match status" value="1"/>
</dbReference>
<feature type="domain" description="TfoX C-terminal" evidence="2">
    <location>
        <begin position="118"/>
        <end position="194"/>
    </location>
</feature>
<evidence type="ECO:0000259" key="1">
    <source>
        <dbReference type="Pfam" id="PF04993"/>
    </source>
</evidence>
<reference evidence="3 4" key="1">
    <citation type="submission" date="2016-12" db="EMBL/GenBank/DDBJ databases">
        <title>Izhakiella australiana sp. nov. of genus Izhakiella isolated from Australian desert.</title>
        <authorList>
            <person name="Ji M."/>
        </authorList>
    </citation>
    <scope>NUCLEOTIDE SEQUENCE [LARGE SCALE GENOMIC DNA]</scope>
    <source>
        <strain evidence="3 4">D4N98</strain>
    </source>
</reference>
<dbReference type="GO" id="GO:0030420">
    <property type="term" value="P:establishment of competence for transformation"/>
    <property type="evidence" value="ECO:0007669"/>
    <property type="project" value="InterPro"/>
</dbReference>
<evidence type="ECO:0000313" key="3">
    <source>
        <dbReference type="EMBL" id="OON40823.1"/>
    </source>
</evidence>
<dbReference type="RefSeq" id="WP_078001959.1">
    <property type="nucleotide sequence ID" value="NZ_MRUL01000003.1"/>
</dbReference>
<dbReference type="InterPro" id="IPR007076">
    <property type="entry name" value="TfoX_N"/>
</dbReference>
<dbReference type="PIRSF" id="PIRSF028788">
    <property type="entry name" value="TfoX_Sxy"/>
    <property type="match status" value="1"/>
</dbReference>
<dbReference type="Gene3D" id="3.30.1460.30">
    <property type="entry name" value="YgaC/TfoX-N like chaperone"/>
    <property type="match status" value="1"/>
</dbReference>
<dbReference type="PANTHER" id="PTHR36121">
    <property type="entry name" value="PROTEIN SXY"/>
    <property type="match status" value="1"/>
</dbReference>
<comment type="caution">
    <text evidence="3">The sequence shown here is derived from an EMBL/GenBank/DDBJ whole genome shotgun (WGS) entry which is preliminary data.</text>
</comment>
<dbReference type="Gene3D" id="1.10.150.20">
    <property type="entry name" value="5' to 3' exonuclease, C-terminal subdomain"/>
    <property type="match status" value="1"/>
</dbReference>
<dbReference type="Pfam" id="PF04993">
    <property type="entry name" value="TfoX_N"/>
    <property type="match status" value="1"/>
</dbReference>
<dbReference type="STRING" id="1926881.BTJ39_07055"/>
<dbReference type="Proteomes" id="UP000190667">
    <property type="component" value="Unassembled WGS sequence"/>
</dbReference>
<dbReference type="InterPro" id="IPR047525">
    <property type="entry name" value="TfoX-like"/>
</dbReference>
<accession>A0A1S8YQ82</accession>
<name>A0A1S8YQ82_9GAMM</name>